<proteinExistence type="predicted"/>
<evidence type="ECO:0000313" key="2">
    <source>
        <dbReference type="Proteomes" id="UP000494165"/>
    </source>
</evidence>
<dbReference type="AlphaFoldDB" id="A0A8S1DM36"/>
<keyword evidence="2" id="KW-1185">Reference proteome</keyword>
<dbReference type="EMBL" id="CADEPI010000302">
    <property type="protein sequence ID" value="CAB3383285.1"/>
    <property type="molecule type" value="Genomic_DNA"/>
</dbReference>
<protein>
    <submittedName>
        <fullName evidence="1">Uncharacterized protein</fullName>
    </submittedName>
</protein>
<organism evidence="1 2">
    <name type="scientific">Cloeon dipterum</name>
    <dbReference type="NCBI Taxonomy" id="197152"/>
    <lineage>
        <taxon>Eukaryota</taxon>
        <taxon>Metazoa</taxon>
        <taxon>Ecdysozoa</taxon>
        <taxon>Arthropoda</taxon>
        <taxon>Hexapoda</taxon>
        <taxon>Insecta</taxon>
        <taxon>Pterygota</taxon>
        <taxon>Palaeoptera</taxon>
        <taxon>Ephemeroptera</taxon>
        <taxon>Pisciforma</taxon>
        <taxon>Baetidae</taxon>
        <taxon>Cloeon</taxon>
    </lineage>
</organism>
<sequence>MSAMSEMPPNLRLTTLFNTETVMEKQIEAFQFANESVPMKAIYSPYFHTMKTYALRTGGVNCWGQAAHILIRYKTHGSWKNLEQQIRSTDATILCQQNISKERKRQMLMGSSYSNPDVANFLLDDLVMIELPFQPDLLHHWLAVAYNFVLDFERHMLKFYNIPVPVRFKPRLLKLHKLLVSTKKYVGYLFDYLQCQINDDGEIFVGNLRIFSKFEAKVVKFLTFWLRGDGEKSLKALPSLCWKKLDTVRYFQLNRERMSLDKRNFMYNLKFWAGPGKDLKLFGHSNEILVGELDRNLIYRKLRRSNFKYQLYLKMFGLNICKTDLTKVNNELSFSIFIYGHLDDECFEWLDLFEVNSKKHQNGMLSNSLSHRAQIEFLDKTYQQIQDFTNSPQHVFKFDSDMSEKEVREILRKIHTPHYFLSYEIKLCARFSGNPKKACPEVSTNLMIIAWVFEARIKKVVVDCIVQHYKIKNFAEQKNEILRDWQLLQCLIPCFAVSLLDLYNSKELYDNDIKDWYVRFIHELIFTYEGHGEGIRKSSMDNIMEDVRRNPELEESISDKNGTDNLRGGFDRIASHFLGKIAGLKVIHRKIEESGFFPALLEAMNPTSVRWNWMMWDFFRRFKLALDKSEIKS</sequence>
<accession>A0A8S1DM36</accession>
<reference evidence="1 2" key="1">
    <citation type="submission" date="2020-04" db="EMBL/GenBank/DDBJ databases">
        <authorList>
            <person name="Alioto T."/>
            <person name="Alioto T."/>
            <person name="Gomez Garrido J."/>
        </authorList>
    </citation>
    <scope>NUCLEOTIDE SEQUENCE [LARGE SCALE GENOMIC DNA]</scope>
</reference>
<name>A0A8S1DM36_9INSE</name>
<gene>
    <name evidence="1" type="ORF">CLODIP_2_CD14237</name>
</gene>
<evidence type="ECO:0000313" key="1">
    <source>
        <dbReference type="EMBL" id="CAB3383285.1"/>
    </source>
</evidence>
<dbReference type="Proteomes" id="UP000494165">
    <property type="component" value="Unassembled WGS sequence"/>
</dbReference>
<comment type="caution">
    <text evidence="1">The sequence shown here is derived from an EMBL/GenBank/DDBJ whole genome shotgun (WGS) entry which is preliminary data.</text>
</comment>